<protein>
    <submittedName>
        <fullName evidence="3">VOC family protein</fullName>
    </submittedName>
</protein>
<dbReference type="SUPFAM" id="SSF54593">
    <property type="entry name" value="Glyoxalase/Bleomycin resistance protein/Dihydroxybiphenyl dioxygenase"/>
    <property type="match status" value="1"/>
</dbReference>
<dbReference type="EMBL" id="JAPDNT010000004">
    <property type="protein sequence ID" value="MCW3474541.1"/>
    <property type="molecule type" value="Genomic_DNA"/>
</dbReference>
<evidence type="ECO:0000313" key="4">
    <source>
        <dbReference type="Proteomes" id="UP001165679"/>
    </source>
</evidence>
<keyword evidence="4" id="KW-1185">Reference proteome</keyword>
<dbReference type="PIRSF" id="PIRSF021700">
    <property type="entry name" value="3_dmu_93_MTrfase"/>
    <property type="match status" value="1"/>
</dbReference>
<feature type="compositionally biased region" description="Basic and acidic residues" evidence="1">
    <location>
        <begin position="12"/>
        <end position="25"/>
    </location>
</feature>
<dbReference type="Pfam" id="PF06983">
    <property type="entry name" value="3-dmu-9_3-mt"/>
    <property type="match status" value="1"/>
</dbReference>
<feature type="region of interest" description="Disordered" evidence="1">
    <location>
        <begin position="1"/>
        <end position="25"/>
    </location>
</feature>
<reference evidence="3" key="2">
    <citation type="submission" date="2022-10" db="EMBL/GenBank/DDBJ databases">
        <authorList>
            <person name="Trinh H.N."/>
        </authorList>
    </citation>
    <scope>NUCLEOTIDE SEQUENCE</scope>
    <source>
        <strain evidence="3">RN2-1</strain>
    </source>
</reference>
<dbReference type="Gene3D" id="3.10.180.10">
    <property type="entry name" value="2,3-Dihydroxybiphenyl 1,2-Dioxygenase, domain 1"/>
    <property type="match status" value="1"/>
</dbReference>
<dbReference type="InterPro" id="IPR009725">
    <property type="entry name" value="3_dmu_93_MTrfase"/>
</dbReference>
<accession>A0AA42CF94</accession>
<dbReference type="InterPro" id="IPR028973">
    <property type="entry name" value="PhnB-like"/>
</dbReference>
<evidence type="ECO:0000313" key="3">
    <source>
        <dbReference type="EMBL" id="MCW3474541.1"/>
    </source>
</evidence>
<evidence type="ECO:0000259" key="2">
    <source>
        <dbReference type="Pfam" id="PF06983"/>
    </source>
</evidence>
<dbReference type="RefSeq" id="WP_264713183.1">
    <property type="nucleotide sequence ID" value="NZ_JAPDNT010000004.1"/>
</dbReference>
<proteinExistence type="predicted"/>
<name>A0AA42CF94_9PROT</name>
<comment type="caution">
    <text evidence="3">The sequence shown here is derived from an EMBL/GenBank/DDBJ whole genome shotgun (WGS) entry which is preliminary data.</text>
</comment>
<gene>
    <name evidence="3" type="ORF">OL599_08080</name>
</gene>
<feature type="domain" description="PhnB-like" evidence="2">
    <location>
        <begin position="29"/>
        <end position="142"/>
    </location>
</feature>
<sequence length="182" mass="20314">MILSERPPLHRPLGEPARHDPPKGDDMHKITPFLWFDTQAEEAMHFYVSIFRNAKVGTITRYGDAGPGPKGSVMTASFELDGQPFTALNGGPQFTFTEAISFLVNCADQAEVDDLWDKLSEGGTKGPCGWLKDRFGVSWQIVPSVLMELLNDPDPEKSRRVMEAMLQMTRIEITKLRAAYDG</sequence>
<organism evidence="3 4">
    <name type="scientific">Limobrevibacterium gyesilva</name>
    <dbReference type="NCBI Taxonomy" id="2991712"/>
    <lineage>
        <taxon>Bacteria</taxon>
        <taxon>Pseudomonadati</taxon>
        <taxon>Pseudomonadota</taxon>
        <taxon>Alphaproteobacteria</taxon>
        <taxon>Acetobacterales</taxon>
        <taxon>Acetobacteraceae</taxon>
        <taxon>Limobrevibacterium</taxon>
    </lineage>
</organism>
<dbReference type="PANTHER" id="PTHR33990">
    <property type="entry name" value="PROTEIN YJDN-RELATED"/>
    <property type="match status" value="1"/>
</dbReference>
<dbReference type="Proteomes" id="UP001165679">
    <property type="component" value="Unassembled WGS sequence"/>
</dbReference>
<evidence type="ECO:0000256" key="1">
    <source>
        <dbReference type="SAM" id="MobiDB-lite"/>
    </source>
</evidence>
<dbReference type="CDD" id="cd06588">
    <property type="entry name" value="PhnB_like"/>
    <property type="match status" value="1"/>
</dbReference>
<reference evidence="3" key="1">
    <citation type="submission" date="2022-09" db="EMBL/GenBank/DDBJ databases">
        <title>Rhodovastum sp. nov. RN2-1 isolated from soil in Seongnam, South Korea.</title>
        <authorList>
            <person name="Le N.T."/>
        </authorList>
    </citation>
    <scope>NUCLEOTIDE SEQUENCE</scope>
    <source>
        <strain evidence="3">RN2-1</strain>
    </source>
</reference>
<dbReference type="InterPro" id="IPR029068">
    <property type="entry name" value="Glyas_Bleomycin-R_OHBP_Dase"/>
</dbReference>
<dbReference type="AlphaFoldDB" id="A0AA42CF94"/>